<evidence type="ECO:0000256" key="3">
    <source>
        <dbReference type="ARBA" id="ARBA00022722"/>
    </source>
</evidence>
<dbReference type="GO" id="GO:0003964">
    <property type="term" value="F:RNA-directed DNA polymerase activity"/>
    <property type="evidence" value="ECO:0007669"/>
    <property type="project" value="UniProtKB-KW"/>
</dbReference>
<dbReference type="GO" id="GO:0016787">
    <property type="term" value="F:hydrolase activity"/>
    <property type="evidence" value="ECO:0007669"/>
    <property type="project" value="UniProtKB-KW"/>
</dbReference>
<dbReference type="PANTHER" id="PTHR37984:SF5">
    <property type="entry name" value="PROTEIN NYNRIN-LIKE"/>
    <property type="match status" value="1"/>
</dbReference>
<keyword evidence="10" id="KW-1185">Reference proteome</keyword>
<dbReference type="Pfam" id="PF17917">
    <property type="entry name" value="RT_RNaseH"/>
    <property type="match status" value="1"/>
</dbReference>
<protein>
    <submittedName>
        <fullName evidence="9">Retroelement</fullName>
    </submittedName>
</protein>
<dbReference type="SUPFAM" id="SSF56672">
    <property type="entry name" value="DNA/RNA polymerases"/>
    <property type="match status" value="1"/>
</dbReference>
<evidence type="ECO:0000313" key="10">
    <source>
        <dbReference type="Proteomes" id="UP000237271"/>
    </source>
</evidence>
<dbReference type="InterPro" id="IPR041588">
    <property type="entry name" value="Integrase_H2C2"/>
</dbReference>
<dbReference type="InterPro" id="IPR012337">
    <property type="entry name" value="RNaseH-like_sf"/>
</dbReference>
<evidence type="ECO:0000259" key="7">
    <source>
        <dbReference type="Pfam" id="PF17917"/>
    </source>
</evidence>
<dbReference type="OrthoDB" id="78677at2759"/>
<evidence type="ECO:0000313" key="9">
    <source>
        <dbReference type="EMBL" id="POM61080.1"/>
    </source>
</evidence>
<dbReference type="PANTHER" id="PTHR37984">
    <property type="entry name" value="PROTEIN CBG26694"/>
    <property type="match status" value="1"/>
</dbReference>
<comment type="caution">
    <text evidence="9">The sequence shown here is derived from an EMBL/GenBank/DDBJ whole genome shotgun (WGS) entry which is preliminary data.</text>
</comment>
<keyword evidence="2" id="KW-0548">Nucleotidyltransferase</keyword>
<sequence length="465" mass="53220">MAVSLFCDASQDFWGAVCAQLPESELSKPREEQNHRLLAFLSGRFVNAQSRWPTIEKEAYAIVESVKRLEYLLLRPKGFHLFTDHRNLVYIFDPYATDTGMQRYQADKLQRWAMTLTAYRYVVEHVKGDENVWADILSRWSGFAEDEKHQMSRISALGLVSTLSPLTTQDFQWPSLTEISALQQPAERSEEVQWEDARQCFVILGDKIWIPPTAVDLMEQICVVGHAGSSGHRDQKATLESIKAWCWWETLAKDVQTFVSRCIHCLSTRGGTEPRPFGPALHATKPNEVLHFDYLSMPEDEDTQNKYILVIKDDFSGFVELIPGKAADAETSTTPVSAIFKCDAKIESLAEDELRLMQEQHFKELANALDALHREVAMSSSKRRQQARDRRAMNAQQARFGSGDYVLAASVIEYPNKLAIKWQGPKRIINCLSDWIFEVQDLHAPFTIHTHHASRLRFYAESHRE</sequence>
<dbReference type="Proteomes" id="UP000237271">
    <property type="component" value="Unassembled WGS sequence"/>
</dbReference>
<dbReference type="InterPro" id="IPR036397">
    <property type="entry name" value="RNaseH_sf"/>
</dbReference>
<dbReference type="InterPro" id="IPR050951">
    <property type="entry name" value="Retrovirus_Pol_polyprotein"/>
</dbReference>
<evidence type="ECO:0000256" key="6">
    <source>
        <dbReference type="ARBA" id="ARBA00022918"/>
    </source>
</evidence>
<proteinExistence type="predicted"/>
<dbReference type="InterPro" id="IPR043502">
    <property type="entry name" value="DNA/RNA_pol_sf"/>
</dbReference>
<dbReference type="Gene3D" id="3.30.420.10">
    <property type="entry name" value="Ribonuclease H-like superfamily/Ribonuclease H"/>
    <property type="match status" value="1"/>
</dbReference>
<dbReference type="SUPFAM" id="SSF53098">
    <property type="entry name" value="Ribonuclease H-like"/>
    <property type="match status" value="1"/>
</dbReference>
<feature type="domain" description="Integrase zinc-binding" evidence="8">
    <location>
        <begin position="219"/>
        <end position="267"/>
    </location>
</feature>
<evidence type="ECO:0000256" key="4">
    <source>
        <dbReference type="ARBA" id="ARBA00022759"/>
    </source>
</evidence>
<dbReference type="AlphaFoldDB" id="A0A2P4X6C7"/>
<dbReference type="Pfam" id="PF17921">
    <property type="entry name" value="Integrase_H2C2"/>
    <property type="match status" value="1"/>
</dbReference>
<keyword evidence="1" id="KW-0808">Transferase</keyword>
<keyword evidence="3" id="KW-0540">Nuclease</keyword>
<evidence type="ECO:0000259" key="8">
    <source>
        <dbReference type="Pfam" id="PF17921"/>
    </source>
</evidence>
<dbReference type="GO" id="GO:0003676">
    <property type="term" value="F:nucleic acid binding"/>
    <property type="evidence" value="ECO:0007669"/>
    <property type="project" value="InterPro"/>
</dbReference>
<accession>A0A2P4X6C7</accession>
<evidence type="ECO:0000256" key="2">
    <source>
        <dbReference type="ARBA" id="ARBA00022695"/>
    </source>
</evidence>
<feature type="non-terminal residue" evidence="9">
    <location>
        <position position="465"/>
    </location>
</feature>
<dbReference type="InterPro" id="IPR041373">
    <property type="entry name" value="RT_RNaseH"/>
</dbReference>
<dbReference type="EMBL" id="NCKW01016342">
    <property type="protein sequence ID" value="POM61080.1"/>
    <property type="molecule type" value="Genomic_DNA"/>
</dbReference>
<keyword evidence="5" id="KW-0378">Hydrolase</keyword>
<dbReference type="CDD" id="cd09274">
    <property type="entry name" value="RNase_HI_RT_Ty3"/>
    <property type="match status" value="1"/>
</dbReference>
<evidence type="ECO:0000256" key="5">
    <source>
        <dbReference type="ARBA" id="ARBA00022801"/>
    </source>
</evidence>
<feature type="domain" description="Reverse transcriptase RNase H-like" evidence="7">
    <location>
        <begin position="4"/>
        <end position="119"/>
    </location>
</feature>
<dbReference type="GO" id="GO:0004519">
    <property type="term" value="F:endonuclease activity"/>
    <property type="evidence" value="ECO:0007669"/>
    <property type="project" value="UniProtKB-KW"/>
</dbReference>
<keyword evidence="4" id="KW-0255">Endonuclease</keyword>
<name>A0A2P4X6C7_9STRA</name>
<gene>
    <name evidence="9" type="ORF">PHPALM_29960</name>
</gene>
<keyword evidence="6" id="KW-0695">RNA-directed DNA polymerase</keyword>
<reference evidence="9 10" key="1">
    <citation type="journal article" date="2017" name="Genome Biol. Evol.">
        <title>Phytophthora megakarya and P. palmivora, closely related causal agents of cacao black pod rot, underwent increases in genome sizes and gene numbers by different mechanisms.</title>
        <authorList>
            <person name="Ali S.S."/>
            <person name="Shao J."/>
            <person name="Lary D.J."/>
            <person name="Kronmiller B."/>
            <person name="Shen D."/>
            <person name="Strem M.D."/>
            <person name="Amoako-Attah I."/>
            <person name="Akrofi A.Y."/>
            <person name="Begoude B.A."/>
            <person name="Ten Hoopen G.M."/>
            <person name="Coulibaly K."/>
            <person name="Kebe B.I."/>
            <person name="Melnick R.L."/>
            <person name="Guiltinan M.J."/>
            <person name="Tyler B.M."/>
            <person name="Meinhardt L.W."/>
            <person name="Bailey B.A."/>
        </authorList>
    </citation>
    <scope>NUCLEOTIDE SEQUENCE [LARGE SCALE GENOMIC DNA]</scope>
    <source>
        <strain evidence="10">sbr112.9</strain>
    </source>
</reference>
<dbReference type="Gene3D" id="1.10.340.70">
    <property type="match status" value="1"/>
</dbReference>
<organism evidence="9 10">
    <name type="scientific">Phytophthora palmivora</name>
    <dbReference type="NCBI Taxonomy" id="4796"/>
    <lineage>
        <taxon>Eukaryota</taxon>
        <taxon>Sar</taxon>
        <taxon>Stramenopiles</taxon>
        <taxon>Oomycota</taxon>
        <taxon>Peronosporomycetes</taxon>
        <taxon>Peronosporales</taxon>
        <taxon>Peronosporaceae</taxon>
        <taxon>Phytophthora</taxon>
    </lineage>
</organism>
<evidence type="ECO:0000256" key="1">
    <source>
        <dbReference type="ARBA" id="ARBA00022679"/>
    </source>
</evidence>